<dbReference type="PANTHER" id="PTHR28251:SF1">
    <property type="entry name" value="V-TYPE ATPASE ASSEMBLY FACTOR PKR1"/>
    <property type="match status" value="1"/>
</dbReference>
<proteinExistence type="predicted"/>
<dbReference type="PANTHER" id="PTHR28251">
    <property type="entry name" value="V-TYPE ATPASE ASSEMBLY FACTOR PKR1"/>
    <property type="match status" value="1"/>
</dbReference>
<dbReference type="OrthoDB" id="9626941at2759"/>
<evidence type="ECO:0000313" key="3">
    <source>
        <dbReference type="Proteomes" id="UP000193467"/>
    </source>
</evidence>
<dbReference type="Proteomes" id="UP000193467">
    <property type="component" value="Unassembled WGS sequence"/>
</dbReference>
<accession>A0A1Y2EVT4</accession>
<dbReference type="GO" id="GO:0070072">
    <property type="term" value="P:vacuolar proton-transporting V-type ATPase complex assembly"/>
    <property type="evidence" value="ECO:0007669"/>
    <property type="project" value="InterPro"/>
</dbReference>
<dbReference type="EMBL" id="MCGR01000037">
    <property type="protein sequence ID" value="ORY75689.1"/>
    <property type="molecule type" value="Genomic_DNA"/>
</dbReference>
<evidence type="ECO:0000313" key="2">
    <source>
        <dbReference type="EMBL" id="ORY75689.1"/>
    </source>
</evidence>
<reference evidence="2 3" key="1">
    <citation type="submission" date="2016-07" db="EMBL/GenBank/DDBJ databases">
        <title>Pervasive Adenine N6-methylation of Active Genes in Fungi.</title>
        <authorList>
            <consortium name="DOE Joint Genome Institute"/>
            <person name="Mondo S.J."/>
            <person name="Dannebaum R.O."/>
            <person name="Kuo R.C."/>
            <person name="Labutti K."/>
            <person name="Haridas S."/>
            <person name="Kuo A."/>
            <person name="Salamov A."/>
            <person name="Ahrendt S.R."/>
            <person name="Lipzen A."/>
            <person name="Sullivan W."/>
            <person name="Andreopoulos W.B."/>
            <person name="Clum A."/>
            <person name="Lindquist E."/>
            <person name="Daum C."/>
            <person name="Ramamoorthy G.K."/>
            <person name="Gryganskyi A."/>
            <person name="Culley D."/>
            <person name="Magnuson J.K."/>
            <person name="James T.Y."/>
            <person name="O'Malley M.A."/>
            <person name="Stajich J.E."/>
            <person name="Spatafora J.W."/>
            <person name="Visel A."/>
            <person name="Grigoriev I.V."/>
        </authorList>
    </citation>
    <scope>NUCLEOTIDE SEQUENCE [LARGE SCALE GENOMIC DNA]</scope>
    <source>
        <strain evidence="2 3">62-1032</strain>
    </source>
</reference>
<feature type="transmembrane region" description="Helical" evidence="1">
    <location>
        <begin position="60"/>
        <end position="80"/>
    </location>
</feature>
<feature type="transmembrane region" description="Helical" evidence="1">
    <location>
        <begin position="36"/>
        <end position="54"/>
    </location>
</feature>
<protein>
    <submittedName>
        <fullName evidence="2">ER protein Pkr1-domain-containing protein</fullName>
    </submittedName>
</protein>
<organism evidence="2 3">
    <name type="scientific">Leucosporidium creatinivorum</name>
    <dbReference type="NCBI Taxonomy" id="106004"/>
    <lineage>
        <taxon>Eukaryota</taxon>
        <taxon>Fungi</taxon>
        <taxon>Dikarya</taxon>
        <taxon>Basidiomycota</taxon>
        <taxon>Pucciniomycotina</taxon>
        <taxon>Microbotryomycetes</taxon>
        <taxon>Leucosporidiales</taxon>
        <taxon>Leucosporidium</taxon>
    </lineage>
</organism>
<gene>
    <name evidence="2" type="ORF">BCR35DRAFT_325801</name>
</gene>
<comment type="caution">
    <text evidence="2">The sequence shown here is derived from an EMBL/GenBank/DDBJ whole genome shotgun (WGS) entry which is preliminary data.</text>
</comment>
<evidence type="ECO:0000256" key="1">
    <source>
        <dbReference type="SAM" id="Phobius"/>
    </source>
</evidence>
<dbReference type="AlphaFoldDB" id="A0A1Y2EVT4"/>
<keyword evidence="1" id="KW-0812">Transmembrane</keyword>
<dbReference type="Pfam" id="PF08636">
    <property type="entry name" value="Pkr1"/>
    <property type="match status" value="1"/>
</dbReference>
<keyword evidence="3" id="KW-1185">Reference proteome</keyword>
<keyword evidence="1" id="KW-1133">Transmembrane helix</keyword>
<dbReference type="GO" id="GO:0005789">
    <property type="term" value="C:endoplasmic reticulum membrane"/>
    <property type="evidence" value="ECO:0007669"/>
    <property type="project" value="TreeGrafter"/>
</dbReference>
<dbReference type="InterPro" id="IPR013945">
    <property type="entry name" value="Pkr1"/>
</dbReference>
<dbReference type="InParanoid" id="A0A1Y2EVT4"/>
<name>A0A1Y2EVT4_9BASI</name>
<dbReference type="FunCoup" id="A0A1Y2EVT4">
    <property type="interactions" value="48"/>
</dbReference>
<keyword evidence="1" id="KW-0472">Membrane</keyword>
<sequence>MSATTTPAASRGILQDVVSSIFEPGTNSGLVKAMSYSFYALFVTLVGMIFLTGGNIHVCALFGLSVGLFLSIKWFLVQIAEVEEQRKREKAAEDAKEAAAGKGKTE</sequence>